<name>A0A814EQ61_9BILA</name>
<gene>
    <name evidence="1" type="ORF">IZO911_LOCUS16119</name>
    <name evidence="2" type="ORF">KXQ929_LOCUS33866</name>
</gene>
<evidence type="ECO:0000313" key="1">
    <source>
        <dbReference type="EMBL" id="CAF0972501.1"/>
    </source>
</evidence>
<dbReference type="EMBL" id="CAJNOE010000143">
    <property type="protein sequence ID" value="CAF0972501.1"/>
    <property type="molecule type" value="Genomic_DNA"/>
</dbReference>
<evidence type="ECO:0000313" key="3">
    <source>
        <dbReference type="Proteomes" id="UP000663860"/>
    </source>
</evidence>
<evidence type="ECO:0000313" key="2">
    <source>
        <dbReference type="EMBL" id="CAF4089538.1"/>
    </source>
</evidence>
<dbReference type="Proteomes" id="UP000663868">
    <property type="component" value="Unassembled WGS sequence"/>
</dbReference>
<sequence length="91" mass="11117">MATNDILRTKADVKDKLIHLWQRTNQWRRDMAVYPSGQIMNEYFNLVEQIMFTRNQIRTRFNEEWIKQDLEELGEMQQSVIQTYTNYIRDG</sequence>
<reference evidence="1" key="1">
    <citation type="submission" date="2021-02" db="EMBL/GenBank/DDBJ databases">
        <authorList>
            <person name="Nowell W R."/>
        </authorList>
    </citation>
    <scope>NUCLEOTIDE SEQUENCE</scope>
</reference>
<proteinExistence type="predicted"/>
<dbReference type="Proteomes" id="UP000663860">
    <property type="component" value="Unassembled WGS sequence"/>
</dbReference>
<comment type="caution">
    <text evidence="1">The sequence shown here is derived from an EMBL/GenBank/DDBJ whole genome shotgun (WGS) entry which is preliminary data.</text>
</comment>
<accession>A0A814EQ61</accession>
<protein>
    <submittedName>
        <fullName evidence="1">Uncharacterized protein</fullName>
    </submittedName>
</protein>
<dbReference type="AlphaFoldDB" id="A0A814EQ61"/>
<organism evidence="1 3">
    <name type="scientific">Adineta steineri</name>
    <dbReference type="NCBI Taxonomy" id="433720"/>
    <lineage>
        <taxon>Eukaryota</taxon>
        <taxon>Metazoa</taxon>
        <taxon>Spiralia</taxon>
        <taxon>Gnathifera</taxon>
        <taxon>Rotifera</taxon>
        <taxon>Eurotatoria</taxon>
        <taxon>Bdelloidea</taxon>
        <taxon>Adinetida</taxon>
        <taxon>Adinetidae</taxon>
        <taxon>Adineta</taxon>
    </lineage>
</organism>
<dbReference type="EMBL" id="CAJOBB010004451">
    <property type="protein sequence ID" value="CAF4089538.1"/>
    <property type="molecule type" value="Genomic_DNA"/>
</dbReference>